<evidence type="ECO:0000256" key="1">
    <source>
        <dbReference type="SAM" id="MobiDB-lite"/>
    </source>
</evidence>
<dbReference type="EMBL" id="LAZR01001948">
    <property type="protein sequence ID" value="KKN36709.1"/>
    <property type="molecule type" value="Genomic_DNA"/>
</dbReference>
<sequence>MALNKPGLQSDIDTLLNALLAFDGSSGQTQADAITKFKTDLSDAIDTFVKSATVTVPGTGLVAPTGGGPVTGTSTTGSLS</sequence>
<name>A0A0F9Q2I8_9ZZZZ</name>
<gene>
    <name evidence="2" type="ORF">LCGC14_0770970</name>
</gene>
<organism evidence="2">
    <name type="scientific">marine sediment metagenome</name>
    <dbReference type="NCBI Taxonomy" id="412755"/>
    <lineage>
        <taxon>unclassified sequences</taxon>
        <taxon>metagenomes</taxon>
        <taxon>ecological metagenomes</taxon>
    </lineage>
</organism>
<accession>A0A0F9Q2I8</accession>
<feature type="region of interest" description="Disordered" evidence="1">
    <location>
        <begin position="60"/>
        <end position="80"/>
    </location>
</feature>
<reference evidence="2" key="1">
    <citation type="journal article" date="2015" name="Nature">
        <title>Complex archaea that bridge the gap between prokaryotes and eukaryotes.</title>
        <authorList>
            <person name="Spang A."/>
            <person name="Saw J.H."/>
            <person name="Jorgensen S.L."/>
            <person name="Zaremba-Niedzwiedzka K."/>
            <person name="Martijn J."/>
            <person name="Lind A.E."/>
            <person name="van Eijk R."/>
            <person name="Schleper C."/>
            <person name="Guy L."/>
            <person name="Ettema T.J."/>
        </authorList>
    </citation>
    <scope>NUCLEOTIDE SEQUENCE</scope>
</reference>
<evidence type="ECO:0000313" key="2">
    <source>
        <dbReference type="EMBL" id="KKN36709.1"/>
    </source>
</evidence>
<comment type="caution">
    <text evidence="2">The sequence shown here is derived from an EMBL/GenBank/DDBJ whole genome shotgun (WGS) entry which is preliminary data.</text>
</comment>
<protein>
    <submittedName>
        <fullName evidence="2">Uncharacterized protein</fullName>
    </submittedName>
</protein>
<dbReference type="AlphaFoldDB" id="A0A0F9Q2I8"/>
<proteinExistence type="predicted"/>
<feature type="compositionally biased region" description="Low complexity" evidence="1">
    <location>
        <begin position="71"/>
        <end position="80"/>
    </location>
</feature>